<name>A0AAN9AL34_9CAEN</name>
<protein>
    <submittedName>
        <fullName evidence="1">Uncharacterized protein</fullName>
    </submittedName>
</protein>
<evidence type="ECO:0000313" key="1">
    <source>
        <dbReference type="EMBL" id="KAK7088857.1"/>
    </source>
</evidence>
<sequence length="100" mass="11238">MKPKVGQQKKGGAETQPSVKALPSQIVIVNRHYKRYPDYTNVKIHALHCCLSTVFPPWVFVWMGYCVIEACAEAATTTYYPNSPPGVYVSQFPPPEYDSD</sequence>
<dbReference type="EMBL" id="JBAMIC010003921">
    <property type="protein sequence ID" value="KAK7088857.1"/>
    <property type="molecule type" value="Genomic_DNA"/>
</dbReference>
<organism evidence="1 2">
    <name type="scientific">Littorina saxatilis</name>
    <dbReference type="NCBI Taxonomy" id="31220"/>
    <lineage>
        <taxon>Eukaryota</taxon>
        <taxon>Metazoa</taxon>
        <taxon>Spiralia</taxon>
        <taxon>Lophotrochozoa</taxon>
        <taxon>Mollusca</taxon>
        <taxon>Gastropoda</taxon>
        <taxon>Caenogastropoda</taxon>
        <taxon>Littorinimorpha</taxon>
        <taxon>Littorinoidea</taxon>
        <taxon>Littorinidae</taxon>
        <taxon>Littorina</taxon>
    </lineage>
</organism>
<keyword evidence="2" id="KW-1185">Reference proteome</keyword>
<proteinExistence type="predicted"/>
<gene>
    <name evidence="1" type="ORF">V1264_025053</name>
</gene>
<dbReference type="AlphaFoldDB" id="A0AAN9AL34"/>
<comment type="caution">
    <text evidence="1">The sequence shown here is derived from an EMBL/GenBank/DDBJ whole genome shotgun (WGS) entry which is preliminary data.</text>
</comment>
<dbReference type="Proteomes" id="UP001374579">
    <property type="component" value="Unassembled WGS sequence"/>
</dbReference>
<accession>A0AAN9AL34</accession>
<evidence type="ECO:0000313" key="2">
    <source>
        <dbReference type="Proteomes" id="UP001374579"/>
    </source>
</evidence>
<reference evidence="1 2" key="1">
    <citation type="submission" date="2024-02" db="EMBL/GenBank/DDBJ databases">
        <title>Chromosome-scale genome assembly of the rough periwinkle Littorina saxatilis.</title>
        <authorList>
            <person name="De Jode A."/>
            <person name="Faria R."/>
            <person name="Formenti G."/>
            <person name="Sims Y."/>
            <person name="Smith T.P."/>
            <person name="Tracey A."/>
            <person name="Wood J.M.D."/>
            <person name="Zagrodzka Z.B."/>
            <person name="Johannesson K."/>
            <person name="Butlin R.K."/>
            <person name="Leder E.H."/>
        </authorList>
    </citation>
    <scope>NUCLEOTIDE SEQUENCE [LARGE SCALE GENOMIC DNA]</scope>
    <source>
        <strain evidence="1">Snail1</strain>
        <tissue evidence="1">Muscle</tissue>
    </source>
</reference>